<keyword evidence="1" id="KW-0175">Coiled coil</keyword>
<dbReference type="Proteomes" id="UP000695562">
    <property type="component" value="Unassembled WGS sequence"/>
</dbReference>
<organism evidence="2 3">
    <name type="scientific">Polysphondylium violaceum</name>
    <dbReference type="NCBI Taxonomy" id="133409"/>
    <lineage>
        <taxon>Eukaryota</taxon>
        <taxon>Amoebozoa</taxon>
        <taxon>Evosea</taxon>
        <taxon>Eumycetozoa</taxon>
        <taxon>Dictyostelia</taxon>
        <taxon>Dictyosteliales</taxon>
        <taxon>Dictyosteliaceae</taxon>
        <taxon>Polysphondylium</taxon>
    </lineage>
</organism>
<dbReference type="GO" id="GO:0000323">
    <property type="term" value="C:lytic vacuole"/>
    <property type="evidence" value="ECO:0007669"/>
    <property type="project" value="TreeGrafter"/>
</dbReference>
<evidence type="ECO:0000313" key="2">
    <source>
        <dbReference type="EMBL" id="KAF2076030.1"/>
    </source>
</evidence>
<dbReference type="PANTHER" id="PTHR15157:SF12">
    <property type="entry name" value="AUTOPHAGY-RELATED PROTEIN 14"/>
    <property type="match status" value="1"/>
</dbReference>
<evidence type="ECO:0000313" key="3">
    <source>
        <dbReference type="Proteomes" id="UP000695562"/>
    </source>
</evidence>
<dbReference type="GO" id="GO:0035493">
    <property type="term" value="P:SNARE complex assembly"/>
    <property type="evidence" value="ECO:0007669"/>
    <property type="project" value="TreeGrafter"/>
</dbReference>
<dbReference type="AlphaFoldDB" id="A0A8J4PYG3"/>
<dbReference type="PANTHER" id="PTHR15157">
    <property type="entry name" value="UV RADIATION RESISTANCE-ASSOCIATED GENE PROTEIN"/>
    <property type="match status" value="1"/>
</dbReference>
<dbReference type="OrthoDB" id="16772at2759"/>
<dbReference type="GO" id="GO:0000149">
    <property type="term" value="F:SNARE binding"/>
    <property type="evidence" value="ECO:0007669"/>
    <property type="project" value="TreeGrafter"/>
</dbReference>
<dbReference type="EMBL" id="AJWJ01000075">
    <property type="protein sequence ID" value="KAF2076030.1"/>
    <property type="molecule type" value="Genomic_DNA"/>
</dbReference>
<evidence type="ECO:0000256" key="1">
    <source>
        <dbReference type="ARBA" id="ARBA00023054"/>
    </source>
</evidence>
<accession>A0A8J4PYG3</accession>
<dbReference type="InterPro" id="IPR018791">
    <property type="entry name" value="UV_resistance/autophagy_Atg14"/>
</dbReference>
<protein>
    <submittedName>
        <fullName evidence="2">Uncharacterized protein</fullName>
    </submittedName>
</protein>
<dbReference type="GO" id="GO:0005768">
    <property type="term" value="C:endosome"/>
    <property type="evidence" value="ECO:0007669"/>
    <property type="project" value="TreeGrafter"/>
</dbReference>
<dbReference type="Pfam" id="PF10186">
    <property type="entry name" value="ATG14"/>
    <property type="match status" value="1"/>
</dbReference>
<name>A0A8J4PYG3_9MYCE</name>
<proteinExistence type="predicted"/>
<comment type="caution">
    <text evidence="2">The sequence shown here is derived from an EMBL/GenBank/DDBJ whole genome shotgun (WGS) entry which is preliminary data.</text>
</comment>
<dbReference type="GO" id="GO:0032991">
    <property type="term" value="C:protein-containing complex"/>
    <property type="evidence" value="ECO:0007669"/>
    <property type="project" value="UniProtKB-ARBA"/>
</dbReference>
<reference evidence="2" key="1">
    <citation type="submission" date="2020-01" db="EMBL/GenBank/DDBJ databases">
        <title>Development of genomics and gene disruption for Polysphondylium violaceum indicates a role for the polyketide synthase stlB in stalk morphogenesis.</title>
        <authorList>
            <person name="Narita B."/>
            <person name="Kawabe Y."/>
            <person name="Kin K."/>
            <person name="Saito T."/>
            <person name="Gibbs R."/>
            <person name="Kuspa A."/>
            <person name="Muzny D."/>
            <person name="Queller D."/>
            <person name="Richards S."/>
            <person name="Strassman J."/>
            <person name="Sucgang R."/>
            <person name="Worley K."/>
            <person name="Schaap P."/>
        </authorList>
    </citation>
    <scope>NUCLEOTIDE SEQUENCE</scope>
    <source>
        <strain evidence="2">QSvi11</strain>
    </source>
</reference>
<keyword evidence="3" id="KW-1185">Reference proteome</keyword>
<gene>
    <name evidence="2" type="ORF">CYY_002644</name>
</gene>
<sequence>MHSDQSRVNELLQEIFEKRKLNVVAKKQIQEIIPTLEKQNQIEGKITYLKSKRLQLEKLREKINSLKGDIDKDNKFIDAKKKYLSSRRSNLKKSKVSFENVNSNTDFLSIESDIQSKKQLVNEKNMTLESLKKQRIEKIVNNTMKIQISQSNPDHFIIVNIVINDKTLLKFPKDIVFTSLGYLVKILNLVTGVLGITLPYQMIYKGSKSLIQNDEKIKEYPLFYQHKTKSRDFQKALFLLGENIIFLRLYHGLSTPKEMSTYFIKNLYELFKSPNLGKVQKISEISSSMSTDIYDDTKEDEWEVVASIEDSDEAYENFVN</sequence>